<feature type="region of interest" description="Disordered" evidence="1">
    <location>
        <begin position="333"/>
        <end position="369"/>
    </location>
</feature>
<organism evidence="2 3">
    <name type="scientific">Armillaria tabescens</name>
    <name type="common">Ringless honey mushroom</name>
    <name type="synonym">Agaricus tabescens</name>
    <dbReference type="NCBI Taxonomy" id="1929756"/>
    <lineage>
        <taxon>Eukaryota</taxon>
        <taxon>Fungi</taxon>
        <taxon>Dikarya</taxon>
        <taxon>Basidiomycota</taxon>
        <taxon>Agaricomycotina</taxon>
        <taxon>Agaricomycetes</taxon>
        <taxon>Agaricomycetidae</taxon>
        <taxon>Agaricales</taxon>
        <taxon>Marasmiineae</taxon>
        <taxon>Physalacriaceae</taxon>
        <taxon>Desarmillaria</taxon>
    </lineage>
</organism>
<proteinExistence type="predicted"/>
<keyword evidence="3" id="KW-1185">Reference proteome</keyword>
<dbReference type="RefSeq" id="XP_060331121.1">
    <property type="nucleotide sequence ID" value="XM_060469588.1"/>
</dbReference>
<dbReference type="EMBL" id="JAUEPS010000016">
    <property type="protein sequence ID" value="KAK0458871.1"/>
    <property type="molecule type" value="Genomic_DNA"/>
</dbReference>
<comment type="caution">
    <text evidence="2">The sequence shown here is derived from an EMBL/GenBank/DDBJ whole genome shotgun (WGS) entry which is preliminary data.</text>
</comment>
<evidence type="ECO:0000313" key="3">
    <source>
        <dbReference type="Proteomes" id="UP001175211"/>
    </source>
</evidence>
<name>A0AA39KCX7_ARMTA</name>
<reference evidence="2" key="1">
    <citation type="submission" date="2023-06" db="EMBL/GenBank/DDBJ databases">
        <authorList>
            <consortium name="Lawrence Berkeley National Laboratory"/>
            <person name="Ahrendt S."/>
            <person name="Sahu N."/>
            <person name="Indic B."/>
            <person name="Wong-Bajracharya J."/>
            <person name="Merenyi Z."/>
            <person name="Ke H.-M."/>
            <person name="Monk M."/>
            <person name="Kocsube S."/>
            <person name="Drula E."/>
            <person name="Lipzen A."/>
            <person name="Balint B."/>
            <person name="Henrissat B."/>
            <person name="Andreopoulos B."/>
            <person name="Martin F.M."/>
            <person name="Harder C.B."/>
            <person name="Rigling D."/>
            <person name="Ford K.L."/>
            <person name="Foster G.D."/>
            <person name="Pangilinan J."/>
            <person name="Papanicolaou A."/>
            <person name="Barry K."/>
            <person name="LaButti K."/>
            <person name="Viragh M."/>
            <person name="Koriabine M."/>
            <person name="Yan M."/>
            <person name="Riley R."/>
            <person name="Champramary S."/>
            <person name="Plett K.L."/>
            <person name="Tsai I.J."/>
            <person name="Slot J."/>
            <person name="Sipos G."/>
            <person name="Plett J."/>
            <person name="Nagy L.G."/>
            <person name="Grigoriev I.V."/>
        </authorList>
    </citation>
    <scope>NUCLEOTIDE SEQUENCE</scope>
    <source>
        <strain evidence="2">CCBAS 213</strain>
    </source>
</reference>
<sequence>MPFTYAYNHDLSMPYDRLFYQSFATGIQVELDTSAFLQKLRQYFLGSVNSPSRRLRSLLFNVPQPLAEPLPSTRSLFSPRGGRLSAKSNKLFLVPSAPFWYNHATPLCSFDAATPRASGLAQLQEEIYRDAFTKRNALERSSTGYVLRIQLACMHSLPPSLEGPICLTAAFLHANDSSSFPCSLPSKQFAMPSSVLHRGDYGLFPECTDTFLKIKKRALAVLVIWSERVARSEWCTVDWWGRSWPFAASWEFRHWARVRRDTSSAIARLYEGGTTTAASESSVTSRSWGIVVDPFHDFTHSAWTEIDDEVALLWFAERRRKRMEKRLKLERELDDGEKGGTARTAPEDYDEIGEKSSVIGGESSKRQGHSRLPALHRWFLGTETDR</sequence>
<accession>A0AA39KCX7</accession>
<evidence type="ECO:0000256" key="1">
    <source>
        <dbReference type="SAM" id="MobiDB-lite"/>
    </source>
</evidence>
<evidence type="ECO:0000313" key="2">
    <source>
        <dbReference type="EMBL" id="KAK0458871.1"/>
    </source>
</evidence>
<gene>
    <name evidence="2" type="ORF">EV420DRAFT_1479538</name>
</gene>
<dbReference type="GeneID" id="85353136"/>
<protein>
    <submittedName>
        <fullName evidence="2">Uncharacterized protein</fullName>
    </submittedName>
</protein>
<dbReference type="AlphaFoldDB" id="A0AA39KCX7"/>
<dbReference type="Proteomes" id="UP001175211">
    <property type="component" value="Unassembled WGS sequence"/>
</dbReference>